<dbReference type="Proteomes" id="UP001501706">
    <property type="component" value="Unassembled WGS sequence"/>
</dbReference>
<dbReference type="InterPro" id="IPR058263">
    <property type="entry name" value="DUF7957"/>
</dbReference>
<name>A0ABN1CY74_9BURK</name>
<comment type="caution">
    <text evidence="1">The sequence shown here is derived from an EMBL/GenBank/DDBJ whole genome shotgun (WGS) entry which is preliminary data.</text>
</comment>
<reference evidence="1 2" key="1">
    <citation type="journal article" date="2019" name="Int. J. Syst. Evol. Microbiol.">
        <title>The Global Catalogue of Microorganisms (GCM) 10K type strain sequencing project: providing services to taxonomists for standard genome sequencing and annotation.</title>
        <authorList>
            <consortium name="The Broad Institute Genomics Platform"/>
            <consortium name="The Broad Institute Genome Sequencing Center for Infectious Disease"/>
            <person name="Wu L."/>
            <person name="Ma J."/>
        </authorList>
    </citation>
    <scope>NUCLEOTIDE SEQUENCE [LARGE SCALE GENOMIC DNA]</scope>
    <source>
        <strain evidence="1 2">JCM 14330</strain>
    </source>
</reference>
<dbReference type="Pfam" id="PF25857">
    <property type="entry name" value="DUF7957"/>
    <property type="match status" value="1"/>
</dbReference>
<organism evidence="1 2">
    <name type="scientific">Pigmentiphaga daeguensis</name>
    <dbReference type="NCBI Taxonomy" id="414049"/>
    <lineage>
        <taxon>Bacteria</taxon>
        <taxon>Pseudomonadati</taxon>
        <taxon>Pseudomonadota</taxon>
        <taxon>Betaproteobacteria</taxon>
        <taxon>Burkholderiales</taxon>
        <taxon>Alcaligenaceae</taxon>
        <taxon>Pigmentiphaga</taxon>
    </lineage>
</organism>
<protein>
    <submittedName>
        <fullName evidence="1">Uncharacterized protein</fullName>
    </submittedName>
</protein>
<proteinExistence type="predicted"/>
<evidence type="ECO:0000313" key="1">
    <source>
        <dbReference type="EMBL" id="GAA0528144.1"/>
    </source>
</evidence>
<keyword evidence="2" id="KW-1185">Reference proteome</keyword>
<evidence type="ECO:0000313" key="2">
    <source>
        <dbReference type="Proteomes" id="UP001501706"/>
    </source>
</evidence>
<dbReference type="RefSeq" id="WP_343928480.1">
    <property type="nucleotide sequence ID" value="NZ_BAAAEN010000030.1"/>
</dbReference>
<sequence>MSAALRYAYRRNVLTLKAAGEDIVFPGRIVQVVAFERSLAVLVEPDRRHGGENVYGIGLDGTILWQIPRLSYPSQAGPYVGMAPRGDDLAAWNAQGTTLILRPVTGRLRDVQASAPAAPERPRLAGAAFARERGAGRRLS</sequence>
<dbReference type="EMBL" id="BAAAEN010000030">
    <property type="protein sequence ID" value="GAA0528144.1"/>
    <property type="molecule type" value="Genomic_DNA"/>
</dbReference>
<gene>
    <name evidence="1" type="ORF">GCM10009097_52150</name>
</gene>
<accession>A0ABN1CY74</accession>